<dbReference type="Proteomes" id="UP000198324">
    <property type="component" value="Unassembled WGS sequence"/>
</dbReference>
<sequence>MPQAAHPKLAVLVTGASEAGLRRFLMRYVKTAFGMAKNQWRASYRRQYALVVLSRPLRADEDAAAAYGPYAGAGALVLAALDPALPGSGRDAARAWLADAGFSPVAELKVALDCAESQRIEQGAEVVNFINLHCPWRCNSNVRS</sequence>
<accession>A0A238YFC4</accession>
<proteinExistence type="predicted"/>
<dbReference type="RefSeq" id="WP_089272114.1">
    <property type="nucleotide sequence ID" value="NZ_FZOC01000001.1"/>
</dbReference>
<evidence type="ECO:0000313" key="1">
    <source>
        <dbReference type="EMBL" id="SNR69293.1"/>
    </source>
</evidence>
<gene>
    <name evidence="1" type="ORF">SAMN04488503_0905</name>
</gene>
<keyword evidence="2" id="KW-1185">Reference proteome</keyword>
<organism evidence="1 2">
    <name type="scientific">Humidesulfovibrio mexicanus</name>
    <dbReference type="NCBI Taxonomy" id="147047"/>
    <lineage>
        <taxon>Bacteria</taxon>
        <taxon>Pseudomonadati</taxon>
        <taxon>Thermodesulfobacteriota</taxon>
        <taxon>Desulfovibrionia</taxon>
        <taxon>Desulfovibrionales</taxon>
        <taxon>Desulfovibrionaceae</taxon>
        <taxon>Humidesulfovibrio</taxon>
    </lineage>
</organism>
<protein>
    <submittedName>
        <fullName evidence="1">Uncharacterized protein</fullName>
    </submittedName>
</protein>
<dbReference type="AlphaFoldDB" id="A0A238YFC4"/>
<evidence type="ECO:0000313" key="2">
    <source>
        <dbReference type="Proteomes" id="UP000198324"/>
    </source>
</evidence>
<name>A0A238YFC4_9BACT</name>
<dbReference type="EMBL" id="FZOC01000001">
    <property type="protein sequence ID" value="SNR69293.1"/>
    <property type="molecule type" value="Genomic_DNA"/>
</dbReference>
<reference evidence="1 2" key="1">
    <citation type="submission" date="2017-06" db="EMBL/GenBank/DDBJ databases">
        <authorList>
            <person name="Kim H.J."/>
            <person name="Triplett B.A."/>
        </authorList>
    </citation>
    <scope>NUCLEOTIDE SEQUENCE [LARGE SCALE GENOMIC DNA]</scope>
    <source>
        <strain evidence="1 2">DSM 13116</strain>
    </source>
</reference>